<organism evidence="4 5">
    <name type="scientific">Lymnaea stagnalis</name>
    <name type="common">Great pond snail</name>
    <name type="synonym">Helix stagnalis</name>
    <dbReference type="NCBI Taxonomy" id="6523"/>
    <lineage>
        <taxon>Eukaryota</taxon>
        <taxon>Metazoa</taxon>
        <taxon>Spiralia</taxon>
        <taxon>Lophotrochozoa</taxon>
        <taxon>Mollusca</taxon>
        <taxon>Gastropoda</taxon>
        <taxon>Heterobranchia</taxon>
        <taxon>Euthyneura</taxon>
        <taxon>Panpulmonata</taxon>
        <taxon>Hygrophila</taxon>
        <taxon>Lymnaeoidea</taxon>
        <taxon>Lymnaeidae</taxon>
        <taxon>Lymnaea</taxon>
    </lineage>
</organism>
<dbReference type="AlphaFoldDB" id="A0AAV2I987"/>
<dbReference type="Proteomes" id="UP001497497">
    <property type="component" value="Unassembled WGS sequence"/>
</dbReference>
<keyword evidence="5" id="KW-1185">Reference proteome</keyword>
<dbReference type="Gene3D" id="3.90.226.10">
    <property type="entry name" value="2-enoyl-CoA Hydratase, Chain A, domain 1"/>
    <property type="match status" value="1"/>
</dbReference>
<comment type="caution">
    <text evidence="4">The sequence shown here is derived from an EMBL/GenBank/DDBJ whole genome shotgun (WGS) entry which is preliminary data.</text>
</comment>
<dbReference type="FunFam" id="3.90.226.10:FF:000049">
    <property type="entry name" value="Enoyl-CoA delta isomerase 3"/>
    <property type="match status" value="1"/>
</dbReference>
<accession>A0AAV2I987</accession>
<name>A0AAV2I987_LYMST</name>
<dbReference type="EMBL" id="CAXITT010000466">
    <property type="protein sequence ID" value="CAL1542013.1"/>
    <property type="molecule type" value="Genomic_DNA"/>
</dbReference>
<comment type="catalytic activity">
    <reaction evidence="1">
        <text>a (3Z)-enoyl-CoA = a 4-saturated (2E)-enoyl-CoA</text>
        <dbReference type="Rhea" id="RHEA:45900"/>
        <dbReference type="ChEBI" id="CHEBI:85097"/>
        <dbReference type="ChEBI" id="CHEBI:85489"/>
        <dbReference type="EC" id="5.3.3.8"/>
    </reaction>
</comment>
<evidence type="ECO:0000313" key="4">
    <source>
        <dbReference type="EMBL" id="CAL1542013.1"/>
    </source>
</evidence>
<dbReference type="InterPro" id="IPR001753">
    <property type="entry name" value="Enoyl-CoA_hydra/iso"/>
</dbReference>
<keyword evidence="3" id="KW-0443">Lipid metabolism</keyword>
<dbReference type="GO" id="GO:0004165">
    <property type="term" value="F:delta(3)-delta(2)-enoyl-CoA isomerase activity"/>
    <property type="evidence" value="ECO:0007669"/>
    <property type="project" value="UniProtKB-EC"/>
</dbReference>
<reference evidence="4 5" key="1">
    <citation type="submission" date="2024-04" db="EMBL/GenBank/DDBJ databases">
        <authorList>
            <consortium name="Genoscope - CEA"/>
            <person name="William W."/>
        </authorList>
    </citation>
    <scope>NUCLEOTIDE SEQUENCE [LARGE SCALE GENOMIC DNA]</scope>
</reference>
<proteinExistence type="predicted"/>
<evidence type="ECO:0000256" key="1">
    <source>
        <dbReference type="ARBA" id="ARBA00000452"/>
    </source>
</evidence>
<evidence type="ECO:0000313" key="5">
    <source>
        <dbReference type="Proteomes" id="UP001497497"/>
    </source>
</evidence>
<dbReference type="PANTHER" id="PTHR11941">
    <property type="entry name" value="ENOYL-COA HYDRATASE-RELATED"/>
    <property type="match status" value="1"/>
</dbReference>
<protein>
    <submittedName>
        <fullName evidence="4">Uncharacterized protein</fullName>
    </submittedName>
</protein>
<dbReference type="Pfam" id="PF00378">
    <property type="entry name" value="ECH_1"/>
    <property type="match status" value="1"/>
</dbReference>
<dbReference type="SUPFAM" id="SSF52096">
    <property type="entry name" value="ClpP/crotonase"/>
    <property type="match status" value="1"/>
</dbReference>
<dbReference type="GO" id="GO:0006635">
    <property type="term" value="P:fatty acid beta-oxidation"/>
    <property type="evidence" value="ECO:0007669"/>
    <property type="project" value="TreeGrafter"/>
</dbReference>
<dbReference type="InterPro" id="IPR029045">
    <property type="entry name" value="ClpP/crotonase-like_dom_sf"/>
</dbReference>
<sequence length="248" mass="28084">MTTPHLHKPEKQLNGFSLYHSNDIAIIVIDRGENRLNKEFVTSFNILLDDVEKNDTCKGLITTGAGKFYGNGLDLEWMATLQQDDLLIFFYSLSSLLKRILYFPLPTLAALNGHAYAGGALLAFAHDLRTMRIDRGWLCFNEVFINRIFSDFFFAYLRDKIGHGKNLSEAIVLGRRYTAEDAFQCGLISAMPSENLLLSESIRVLKSFYGKTGFPRDSLVRMKEATYRNALDIYNLEKSKQASASSKL</sequence>
<comment type="catalytic activity">
    <reaction evidence="2">
        <text>a (3E)-enoyl-CoA = a 4-saturated (2E)-enoyl-CoA</text>
        <dbReference type="Rhea" id="RHEA:45228"/>
        <dbReference type="ChEBI" id="CHEBI:58521"/>
        <dbReference type="ChEBI" id="CHEBI:85097"/>
        <dbReference type="EC" id="5.3.3.8"/>
    </reaction>
</comment>
<evidence type="ECO:0000256" key="2">
    <source>
        <dbReference type="ARBA" id="ARBA00000765"/>
    </source>
</evidence>
<dbReference type="CDD" id="cd06558">
    <property type="entry name" value="crotonase-like"/>
    <property type="match status" value="1"/>
</dbReference>
<dbReference type="GO" id="GO:0005777">
    <property type="term" value="C:peroxisome"/>
    <property type="evidence" value="ECO:0007669"/>
    <property type="project" value="TreeGrafter"/>
</dbReference>
<gene>
    <name evidence="4" type="ORF">GSLYS_00015619001</name>
</gene>
<evidence type="ECO:0000256" key="3">
    <source>
        <dbReference type="ARBA" id="ARBA00023098"/>
    </source>
</evidence>
<dbReference type="PANTHER" id="PTHR11941:SF75">
    <property type="entry name" value="ENOYL-COA HYDRATASE_ISOMERASE FAMILY PROTEIN"/>
    <property type="match status" value="1"/>
</dbReference>